<dbReference type="GeneID" id="17298140"/>
<evidence type="ECO:0000256" key="4">
    <source>
        <dbReference type="ARBA" id="ARBA00023004"/>
    </source>
</evidence>
<dbReference type="Proteomes" id="UP000011087">
    <property type="component" value="Unassembled WGS sequence"/>
</dbReference>
<dbReference type="PaxDb" id="55529-EKX41476"/>
<name>L1IZ06_GUITC</name>
<evidence type="ECO:0000313" key="10">
    <source>
        <dbReference type="EnsemblProtists" id="EKX41476"/>
    </source>
</evidence>
<dbReference type="AlphaFoldDB" id="L1IZ06"/>
<feature type="compositionally biased region" description="Polar residues" evidence="8">
    <location>
        <begin position="1"/>
        <end position="10"/>
    </location>
</feature>
<dbReference type="PANTHER" id="PTHR13184:SF5">
    <property type="entry name" value="METHYLTRANSFERASE-LIKE PROTEIN 17, MITOCHONDRIAL"/>
    <property type="match status" value="1"/>
</dbReference>
<evidence type="ECO:0000313" key="9">
    <source>
        <dbReference type="EMBL" id="EKX41476.1"/>
    </source>
</evidence>
<evidence type="ECO:0000256" key="5">
    <source>
        <dbReference type="ARBA" id="ARBA00023014"/>
    </source>
</evidence>
<dbReference type="InterPro" id="IPR052571">
    <property type="entry name" value="Mt_RNA_Methyltransferase"/>
</dbReference>
<keyword evidence="2" id="KW-0479">Metal-binding</keyword>
<feature type="region of interest" description="Disordered" evidence="8">
    <location>
        <begin position="1"/>
        <end position="20"/>
    </location>
</feature>
<dbReference type="GO" id="GO:0008168">
    <property type="term" value="F:methyltransferase activity"/>
    <property type="evidence" value="ECO:0007669"/>
    <property type="project" value="InterPro"/>
</dbReference>
<evidence type="ECO:0000256" key="3">
    <source>
        <dbReference type="ARBA" id="ARBA00022946"/>
    </source>
</evidence>
<evidence type="ECO:0000256" key="1">
    <source>
        <dbReference type="ARBA" id="ARBA00004173"/>
    </source>
</evidence>
<gene>
    <name evidence="9" type="ORF">GUITHDRAFT_112447</name>
</gene>
<dbReference type="KEGG" id="gtt:GUITHDRAFT_112447"/>
<organism evidence="9">
    <name type="scientific">Guillardia theta (strain CCMP2712)</name>
    <name type="common">Cryptophyte</name>
    <dbReference type="NCBI Taxonomy" id="905079"/>
    <lineage>
        <taxon>Eukaryota</taxon>
        <taxon>Cryptophyceae</taxon>
        <taxon>Pyrenomonadales</taxon>
        <taxon>Geminigeraceae</taxon>
        <taxon>Guillardia</taxon>
    </lineage>
</organism>
<dbReference type="EnsemblProtists" id="EKX41476">
    <property type="protein sequence ID" value="EKX41476"/>
    <property type="gene ID" value="GUITHDRAFT_112447"/>
</dbReference>
<dbReference type="GO" id="GO:0005739">
    <property type="term" value="C:mitochondrion"/>
    <property type="evidence" value="ECO:0007669"/>
    <property type="project" value="UniProtKB-SubCell"/>
</dbReference>
<dbReference type="InterPro" id="IPR015324">
    <property type="entry name" value="Ribosomal_Rsm22-like"/>
</dbReference>
<dbReference type="OMA" id="FACTHAV"/>
<reference evidence="11" key="2">
    <citation type="submission" date="2012-11" db="EMBL/GenBank/DDBJ databases">
        <authorList>
            <person name="Kuo A."/>
            <person name="Curtis B.A."/>
            <person name="Tanifuji G."/>
            <person name="Burki F."/>
            <person name="Gruber A."/>
            <person name="Irimia M."/>
            <person name="Maruyama S."/>
            <person name="Arias M.C."/>
            <person name="Ball S.G."/>
            <person name="Gile G.H."/>
            <person name="Hirakawa Y."/>
            <person name="Hopkins J.F."/>
            <person name="Rensing S.A."/>
            <person name="Schmutz J."/>
            <person name="Symeonidi A."/>
            <person name="Elias M."/>
            <person name="Eveleigh R.J."/>
            <person name="Herman E.K."/>
            <person name="Klute M.J."/>
            <person name="Nakayama T."/>
            <person name="Obornik M."/>
            <person name="Reyes-Prieto A."/>
            <person name="Armbrust E.V."/>
            <person name="Aves S.J."/>
            <person name="Beiko R.G."/>
            <person name="Coutinho P."/>
            <person name="Dacks J.B."/>
            <person name="Durnford D.G."/>
            <person name="Fast N.M."/>
            <person name="Green B.R."/>
            <person name="Grisdale C."/>
            <person name="Hempe F."/>
            <person name="Henrissat B."/>
            <person name="Hoppner M.P."/>
            <person name="Ishida K.-I."/>
            <person name="Kim E."/>
            <person name="Koreny L."/>
            <person name="Kroth P.G."/>
            <person name="Liu Y."/>
            <person name="Malik S.-B."/>
            <person name="Maier U.G."/>
            <person name="McRose D."/>
            <person name="Mock T."/>
            <person name="Neilson J.A."/>
            <person name="Onodera N.T."/>
            <person name="Poole A.M."/>
            <person name="Pritham E.J."/>
            <person name="Richards T.A."/>
            <person name="Rocap G."/>
            <person name="Roy S.W."/>
            <person name="Sarai C."/>
            <person name="Schaack S."/>
            <person name="Shirato S."/>
            <person name="Slamovits C.H."/>
            <person name="Spencer D.F."/>
            <person name="Suzuki S."/>
            <person name="Worden A.Z."/>
            <person name="Zauner S."/>
            <person name="Barry K."/>
            <person name="Bell C."/>
            <person name="Bharti A.K."/>
            <person name="Crow J.A."/>
            <person name="Grimwood J."/>
            <person name="Kramer R."/>
            <person name="Lindquist E."/>
            <person name="Lucas S."/>
            <person name="Salamov A."/>
            <person name="McFadden G.I."/>
            <person name="Lane C.E."/>
            <person name="Keeling P.J."/>
            <person name="Gray M.W."/>
            <person name="Grigoriev I.V."/>
            <person name="Archibald J.M."/>
        </authorList>
    </citation>
    <scope>NUCLEOTIDE SEQUENCE</scope>
    <source>
        <strain evidence="11">CCMP2712</strain>
    </source>
</reference>
<dbReference type="GO" id="GO:0051536">
    <property type="term" value="F:iron-sulfur cluster binding"/>
    <property type="evidence" value="ECO:0007669"/>
    <property type="project" value="UniProtKB-KW"/>
</dbReference>
<reference evidence="10" key="3">
    <citation type="submission" date="2016-03" db="UniProtKB">
        <authorList>
            <consortium name="EnsemblProtists"/>
        </authorList>
    </citation>
    <scope>IDENTIFICATION</scope>
</reference>
<evidence type="ECO:0000256" key="7">
    <source>
        <dbReference type="ARBA" id="ARBA00045681"/>
    </source>
</evidence>
<dbReference type="HOGENOM" id="CLU_669881_0_0_1"/>
<dbReference type="GO" id="GO:0046872">
    <property type="term" value="F:metal ion binding"/>
    <property type="evidence" value="ECO:0007669"/>
    <property type="project" value="UniProtKB-KW"/>
</dbReference>
<dbReference type="PANTHER" id="PTHR13184">
    <property type="entry name" value="37S RIBOSOMAL PROTEIN S22"/>
    <property type="match status" value="1"/>
</dbReference>
<evidence type="ECO:0000256" key="2">
    <source>
        <dbReference type="ARBA" id="ARBA00022723"/>
    </source>
</evidence>
<sequence length="411" mass="46472">MQRLPIQSTGEAPMKGSTGCYEFPSDLKSSLVKLLKKVKFEEKKGVSKLFRKPKEPLQPLDDQEGVEGEAVKDYVDVSYTSVTKQSRGPTWDEDEDEDDFDDDVGQTPSTPHGIGFVGTHIETIKEVLTGSPTFYSQILRSLHEILNRLPEFSPKKVTCYGSGIGVNAYAVRAAWPHSNILIHCIEPSHQRMDIGKHVTEGFHNLVWSSELEIERNSAVRQLDPLHSKSSKDFYGELVLDTKKSTEPKTEVLETLEEQSDLVIVDLSSFSLPSDAQWDVIQRLKKRCKGVLLIKSNLRFRPYLDWKFSYVAFCHKSMMEGFTDRVNWGRIVSNPQKRKGHVILSLCNADGGAEKRIVAKSHGEEYGYRCARKSEWGEPFLYDKKPKSAKSKKRKGTVDVEAVEDDEVQISA</sequence>
<dbReference type="GO" id="GO:0006412">
    <property type="term" value="P:translation"/>
    <property type="evidence" value="ECO:0007669"/>
    <property type="project" value="InterPro"/>
</dbReference>
<dbReference type="STRING" id="905079.L1IZ06"/>
<reference evidence="9 11" key="1">
    <citation type="journal article" date="2012" name="Nature">
        <title>Algal genomes reveal evolutionary mosaicism and the fate of nucleomorphs.</title>
        <authorList>
            <consortium name="DOE Joint Genome Institute"/>
            <person name="Curtis B.A."/>
            <person name="Tanifuji G."/>
            <person name="Burki F."/>
            <person name="Gruber A."/>
            <person name="Irimia M."/>
            <person name="Maruyama S."/>
            <person name="Arias M.C."/>
            <person name="Ball S.G."/>
            <person name="Gile G.H."/>
            <person name="Hirakawa Y."/>
            <person name="Hopkins J.F."/>
            <person name="Kuo A."/>
            <person name="Rensing S.A."/>
            <person name="Schmutz J."/>
            <person name="Symeonidi A."/>
            <person name="Elias M."/>
            <person name="Eveleigh R.J."/>
            <person name="Herman E.K."/>
            <person name="Klute M.J."/>
            <person name="Nakayama T."/>
            <person name="Obornik M."/>
            <person name="Reyes-Prieto A."/>
            <person name="Armbrust E.V."/>
            <person name="Aves S.J."/>
            <person name="Beiko R.G."/>
            <person name="Coutinho P."/>
            <person name="Dacks J.B."/>
            <person name="Durnford D.G."/>
            <person name="Fast N.M."/>
            <person name="Green B.R."/>
            <person name="Grisdale C.J."/>
            <person name="Hempel F."/>
            <person name="Henrissat B."/>
            <person name="Hoppner M.P."/>
            <person name="Ishida K."/>
            <person name="Kim E."/>
            <person name="Koreny L."/>
            <person name="Kroth P.G."/>
            <person name="Liu Y."/>
            <person name="Malik S.B."/>
            <person name="Maier U.G."/>
            <person name="McRose D."/>
            <person name="Mock T."/>
            <person name="Neilson J.A."/>
            <person name="Onodera N.T."/>
            <person name="Poole A.M."/>
            <person name="Pritham E.J."/>
            <person name="Richards T.A."/>
            <person name="Rocap G."/>
            <person name="Roy S.W."/>
            <person name="Sarai C."/>
            <person name="Schaack S."/>
            <person name="Shirato S."/>
            <person name="Slamovits C.H."/>
            <person name="Spencer D.F."/>
            <person name="Suzuki S."/>
            <person name="Worden A.Z."/>
            <person name="Zauner S."/>
            <person name="Barry K."/>
            <person name="Bell C."/>
            <person name="Bharti A.K."/>
            <person name="Crow J.A."/>
            <person name="Grimwood J."/>
            <person name="Kramer R."/>
            <person name="Lindquist E."/>
            <person name="Lucas S."/>
            <person name="Salamov A."/>
            <person name="McFadden G.I."/>
            <person name="Lane C.E."/>
            <person name="Keeling P.J."/>
            <person name="Gray M.W."/>
            <person name="Grigoriev I.V."/>
            <person name="Archibald J.M."/>
        </authorList>
    </citation>
    <scope>NUCLEOTIDE SEQUENCE</scope>
    <source>
        <strain evidence="9 11">CCMP2712</strain>
    </source>
</reference>
<evidence type="ECO:0000256" key="6">
    <source>
        <dbReference type="ARBA" id="ARBA00023128"/>
    </source>
</evidence>
<dbReference type="eggNOG" id="KOG2539">
    <property type="taxonomic scope" value="Eukaryota"/>
</dbReference>
<evidence type="ECO:0000256" key="8">
    <source>
        <dbReference type="SAM" id="MobiDB-lite"/>
    </source>
</evidence>
<keyword evidence="5" id="KW-0411">Iron-sulfur</keyword>
<comment type="subcellular location">
    <subcellularLocation>
        <location evidence="1">Mitochondrion</location>
    </subcellularLocation>
</comment>
<keyword evidence="6" id="KW-0496">Mitochondrion</keyword>
<protein>
    <submittedName>
        <fullName evidence="9 10">Uncharacterized protein</fullName>
    </submittedName>
</protein>
<dbReference type="GO" id="GO:0003735">
    <property type="term" value="F:structural constituent of ribosome"/>
    <property type="evidence" value="ECO:0007669"/>
    <property type="project" value="TreeGrafter"/>
</dbReference>
<keyword evidence="11" id="KW-1185">Reference proteome</keyword>
<proteinExistence type="predicted"/>
<dbReference type="GO" id="GO:0015935">
    <property type="term" value="C:small ribosomal subunit"/>
    <property type="evidence" value="ECO:0007669"/>
    <property type="project" value="TreeGrafter"/>
</dbReference>
<comment type="function">
    <text evidence="7">Mitochondrial ribosome (mitoribosome) assembly factor. Binds at the interface of the head and body domains of the mitochondrial small ribosomal subunit (mt-SSU), occluding the mRNA channel and preventing compaction of the head domain towards the body. Probable inactive methyltransferase: retains the characteristic folding and ability to bind S-adenosyl-L-methionine, but it probably lost its methyltransferase activity.</text>
</comment>
<keyword evidence="3" id="KW-0809">Transit peptide</keyword>
<dbReference type="RefSeq" id="XP_005828456.1">
    <property type="nucleotide sequence ID" value="XM_005828399.1"/>
</dbReference>
<accession>L1IZ06</accession>
<dbReference type="Pfam" id="PF09243">
    <property type="entry name" value="Rsm22"/>
    <property type="match status" value="2"/>
</dbReference>
<evidence type="ECO:0000313" key="11">
    <source>
        <dbReference type="Proteomes" id="UP000011087"/>
    </source>
</evidence>
<dbReference type="EMBL" id="JH993023">
    <property type="protein sequence ID" value="EKX41476.1"/>
    <property type="molecule type" value="Genomic_DNA"/>
</dbReference>
<dbReference type="OrthoDB" id="421327at2759"/>
<keyword evidence="4" id="KW-0408">Iron</keyword>